<organism evidence="2 3">
    <name type="scientific">Archangium gephyra</name>
    <dbReference type="NCBI Taxonomy" id="48"/>
    <lineage>
        <taxon>Bacteria</taxon>
        <taxon>Pseudomonadati</taxon>
        <taxon>Myxococcota</taxon>
        <taxon>Myxococcia</taxon>
        <taxon>Myxococcales</taxon>
        <taxon>Cystobacterineae</taxon>
        <taxon>Archangiaceae</taxon>
        <taxon>Archangium</taxon>
    </lineage>
</organism>
<reference evidence="2 3" key="1">
    <citation type="submission" date="2017-08" db="EMBL/GenBank/DDBJ databases">
        <title>Infants hospitalized years apart are colonized by the same room-sourced microbial strains.</title>
        <authorList>
            <person name="Brooks B."/>
            <person name="Olm M.R."/>
            <person name="Firek B.A."/>
            <person name="Baker R."/>
            <person name="Thomas B.C."/>
            <person name="Morowitz M.J."/>
            <person name="Banfield J.F."/>
        </authorList>
    </citation>
    <scope>NUCLEOTIDE SEQUENCE [LARGE SCALE GENOMIC DNA]</scope>
    <source>
        <strain evidence="2">S2_003_000_R2_14</strain>
    </source>
</reference>
<evidence type="ECO:0000259" key="1">
    <source>
        <dbReference type="Pfam" id="PF23759"/>
    </source>
</evidence>
<proteinExistence type="predicted"/>
<accession>A0A2W5TQ01</accession>
<comment type="caution">
    <text evidence="2">The sequence shown here is derived from an EMBL/GenBank/DDBJ whole genome shotgun (WGS) entry which is preliminary data.</text>
</comment>
<gene>
    <name evidence="2" type="ORF">DI536_04725</name>
</gene>
<evidence type="ECO:0000313" key="2">
    <source>
        <dbReference type="EMBL" id="PZR17620.1"/>
    </source>
</evidence>
<dbReference type="Gene3D" id="2.60.120.380">
    <property type="match status" value="1"/>
</dbReference>
<feature type="domain" description="T9SS-like galactose binding" evidence="1">
    <location>
        <begin position="583"/>
        <end position="646"/>
    </location>
</feature>
<protein>
    <recommendedName>
        <fullName evidence="1">T9SS-like galactose binding domain-containing protein</fullName>
    </recommendedName>
</protein>
<dbReference type="Proteomes" id="UP000249061">
    <property type="component" value="Unassembled WGS sequence"/>
</dbReference>
<evidence type="ECO:0000313" key="3">
    <source>
        <dbReference type="Proteomes" id="UP000249061"/>
    </source>
</evidence>
<dbReference type="Pfam" id="PF23759">
    <property type="entry name" value="GBD_T9SS_assoc"/>
    <property type="match status" value="1"/>
</dbReference>
<name>A0A2W5TQ01_9BACT</name>
<sequence>MGVRCSGSDLCNPVTGLCESQDAGTSLDAGTVDAGVLDGGVVDAGLPDAGATIDAGVDAGVADAGAPDAGMEPVDAGCGSNADCLLGSAPYCEPSTRECVECFLDVHCPSSVVPVCDLRVKRCVGCVAGANCANPLPVCDATQQCVQCTTSAECGAGRECSAVTGECTSLNDTCATARAILPSGTGGISITAEPGQGIDDTAGSCNPNGPELVYSFTTTSTQSLTVAVTPLSGSSARPVVYLRSDCAMTQLACDAPPSGSASISIAALPAGSYFLFVESANGAPGRVSLSVALQTPPTNVPNTTCAGAQTLGANGATTFRSVVVGNTTLGANTDTTLPTCSATARSSGNELWYSYTLAAQSNVTVVARPISGSTLHPVISMGAACANTGTLCQAATAAAATQVSISGQPAGTYSILIDSADGTTGAFQLELDAVPVIANDACAGATALSFVNDSATATGDTSFATNGNVAGDQTPSCSDSARGTGRDVIFSYTLATARDVTIAVTPTGASPTYQPVVSVRASCTDATRATEQGCASSAAPATGQLTLVNQPAGTYFAWVDGSQDTSGPFQLEVATAAPTPPPANDTCASPETLTFSNDVATVTGSTLQAANDNSGGDVSPTCNPSAKQSGRDVVYQFTLAQPRDVRFQLVPTAGSPLIPVLYVRRGNCTSQLLADEVTCQAAIGGVDTSLTRLAAGTYFVFVDSSASTRGGFQLAVTQSTPTPAPANDSCAGAQTLVFTNDVANVSGTLVGADNSNSPTDNAPACGTDFLPRRFGRDVVYSYTLTSARDVDVTVTPGGTEPWFPALYVRAPNQCASFSAGFELACVAETASRPLRLYLPNQAAGTYFLHVDSNSYESAPFMLNVARRAATPTPANDSCAAPTMLSPGVAVQGDTRAASDNFNSLGYPQVCRRGLLDGRDVVYAYTAASTGTATVVVTPEADFNPAVLMLQNACAAAQCVRFADAQGAGVPESFSFSVTQGSTYFFVVDSVSREVPNAFGTFAIRVQ</sequence>
<dbReference type="EMBL" id="QFQP01000002">
    <property type="protein sequence ID" value="PZR17620.1"/>
    <property type="molecule type" value="Genomic_DNA"/>
</dbReference>
<dbReference type="InterPro" id="IPR056600">
    <property type="entry name" value="GBD_T9SS_assoc"/>
</dbReference>
<dbReference type="AlphaFoldDB" id="A0A2W5TQ01"/>